<evidence type="ECO:0000313" key="2">
    <source>
        <dbReference type="Proteomes" id="UP000734854"/>
    </source>
</evidence>
<accession>A0A8J5ES42</accession>
<dbReference type="EMBL" id="JACMSC010000025">
    <property type="protein sequence ID" value="KAG6467699.1"/>
    <property type="molecule type" value="Genomic_DNA"/>
</dbReference>
<geneLocation type="mitochondrion" evidence="1"/>
<reference evidence="1 2" key="1">
    <citation type="submission" date="2020-08" db="EMBL/GenBank/DDBJ databases">
        <title>Plant Genome Project.</title>
        <authorList>
            <person name="Zhang R.-G."/>
        </authorList>
    </citation>
    <scope>NUCLEOTIDE SEQUENCE [LARGE SCALE GENOMIC DNA]</scope>
    <source>
        <tissue evidence="1">Rhizome</tissue>
    </source>
</reference>
<proteinExistence type="predicted"/>
<evidence type="ECO:0000313" key="1">
    <source>
        <dbReference type="EMBL" id="KAG6467699.1"/>
    </source>
</evidence>
<protein>
    <submittedName>
        <fullName evidence="1">Uncharacterized protein</fullName>
    </submittedName>
</protein>
<keyword evidence="1" id="KW-0496">Mitochondrion</keyword>
<dbReference type="Proteomes" id="UP000734854">
    <property type="component" value="Unassembled WGS sequence"/>
</dbReference>
<name>A0A8J5ES42_ZINOF</name>
<gene>
    <name evidence="1" type="ORF">ZIOFF_074436</name>
</gene>
<keyword evidence="2" id="KW-1185">Reference proteome</keyword>
<organism evidence="1 2">
    <name type="scientific">Zingiber officinale</name>
    <name type="common">Ginger</name>
    <name type="synonym">Amomum zingiber</name>
    <dbReference type="NCBI Taxonomy" id="94328"/>
    <lineage>
        <taxon>Eukaryota</taxon>
        <taxon>Viridiplantae</taxon>
        <taxon>Streptophyta</taxon>
        <taxon>Embryophyta</taxon>
        <taxon>Tracheophyta</taxon>
        <taxon>Spermatophyta</taxon>
        <taxon>Magnoliopsida</taxon>
        <taxon>Liliopsida</taxon>
        <taxon>Zingiberales</taxon>
        <taxon>Zingiberaceae</taxon>
        <taxon>Zingiber</taxon>
    </lineage>
</organism>
<comment type="caution">
    <text evidence="1">The sequence shown here is derived from an EMBL/GenBank/DDBJ whole genome shotgun (WGS) entry which is preliminary data.</text>
</comment>
<dbReference type="AlphaFoldDB" id="A0A8J5ES42"/>
<sequence>MGGHERSGVRADWSDDDYCTYVMLISRLSRNGLGWNRKNAKRYRSVSFLGSSGGQQQIWAHQRIGDFANSTSLTRPKVALRISSCKGGSRQVLLLASKMIGAKPKSRRQRYAKAKEAQSVLMFRCFLAVRWLLAGMGRWIKSPDFEALVEADLKADRALEALLVAALKADLALEALLVAALKADLALEALMLLHTSDYVPAVRVTTVPLRLSKLLEFLLLMLVGIETVTEESTDATGVDIAATLSEESRAAAVIRTTAVDTGATGDAGTGETDRGEGLFYCSEARAEESLSLAESLIGMEETRGRDWLLKLCPSDLYTDQ</sequence>